<keyword evidence="8 13" id="KW-1133">Transmembrane helix</keyword>
<evidence type="ECO:0000256" key="11">
    <source>
        <dbReference type="ARBA" id="ARBA00023303"/>
    </source>
</evidence>
<organism evidence="15 16">
    <name type="scientific">Fragariocoptes setiger</name>
    <dbReference type="NCBI Taxonomy" id="1670756"/>
    <lineage>
        <taxon>Eukaryota</taxon>
        <taxon>Metazoa</taxon>
        <taxon>Ecdysozoa</taxon>
        <taxon>Arthropoda</taxon>
        <taxon>Chelicerata</taxon>
        <taxon>Arachnida</taxon>
        <taxon>Acari</taxon>
        <taxon>Acariformes</taxon>
        <taxon>Trombidiformes</taxon>
        <taxon>Prostigmata</taxon>
        <taxon>Eupodina</taxon>
        <taxon>Eriophyoidea</taxon>
        <taxon>Phytoptidae</taxon>
        <taxon>Fragariocoptes</taxon>
    </lineage>
</organism>
<feature type="compositionally biased region" description="Low complexity" evidence="12">
    <location>
        <begin position="734"/>
        <end position="752"/>
    </location>
</feature>
<feature type="region of interest" description="Disordered" evidence="12">
    <location>
        <begin position="386"/>
        <end position="407"/>
    </location>
</feature>
<evidence type="ECO:0000313" key="16">
    <source>
        <dbReference type="Proteomes" id="UP000825002"/>
    </source>
</evidence>
<dbReference type="InterPro" id="IPR003974">
    <property type="entry name" value="K_chnl_volt-dep_Kv3"/>
</dbReference>
<feature type="compositionally biased region" description="Low complexity" evidence="12">
    <location>
        <begin position="809"/>
        <end position="841"/>
    </location>
</feature>
<evidence type="ECO:0000259" key="14">
    <source>
        <dbReference type="SMART" id="SM00225"/>
    </source>
</evidence>
<protein>
    <submittedName>
        <fullName evidence="15">Potassium voltage-gated channel protein egl-36</fullName>
    </submittedName>
</protein>
<feature type="region of interest" description="Disordered" evidence="12">
    <location>
        <begin position="727"/>
        <end position="753"/>
    </location>
</feature>
<dbReference type="InterPro" id="IPR000210">
    <property type="entry name" value="BTB/POZ_dom"/>
</dbReference>
<feature type="compositionally biased region" description="Low complexity" evidence="12">
    <location>
        <begin position="956"/>
        <end position="974"/>
    </location>
</feature>
<dbReference type="Pfam" id="PF00520">
    <property type="entry name" value="Ion_trans"/>
    <property type="match status" value="1"/>
</dbReference>
<evidence type="ECO:0000256" key="3">
    <source>
        <dbReference type="ARBA" id="ARBA00022538"/>
    </source>
</evidence>
<evidence type="ECO:0000256" key="4">
    <source>
        <dbReference type="ARBA" id="ARBA00022692"/>
    </source>
</evidence>
<feature type="non-terminal residue" evidence="15">
    <location>
        <position position="998"/>
    </location>
</feature>
<dbReference type="PRINTS" id="PR01491">
    <property type="entry name" value="KVCHANNEL"/>
</dbReference>
<keyword evidence="4 13" id="KW-0812">Transmembrane</keyword>
<evidence type="ECO:0000256" key="13">
    <source>
        <dbReference type="SAM" id="Phobius"/>
    </source>
</evidence>
<feature type="region of interest" description="Disordered" evidence="12">
    <location>
        <begin position="955"/>
        <end position="998"/>
    </location>
</feature>
<dbReference type="Pfam" id="PF02214">
    <property type="entry name" value="BTB_2"/>
    <property type="match status" value="1"/>
</dbReference>
<dbReference type="Gene3D" id="3.30.710.10">
    <property type="entry name" value="Potassium Channel Kv1.1, Chain A"/>
    <property type="match status" value="1"/>
</dbReference>
<feature type="compositionally biased region" description="Basic residues" evidence="12">
    <location>
        <begin position="900"/>
        <end position="909"/>
    </location>
</feature>
<dbReference type="InterPro" id="IPR003131">
    <property type="entry name" value="T1-type_BTB"/>
</dbReference>
<keyword evidence="11" id="KW-0407">Ion channel</keyword>
<comment type="caution">
    <text evidence="15">The sequence shown here is derived from an EMBL/GenBank/DDBJ whole genome shotgun (WGS) entry which is preliminary data.</text>
</comment>
<name>A0ABQ7S8J6_9ACAR</name>
<dbReference type="InterPro" id="IPR003968">
    <property type="entry name" value="K_chnl_volt-dep_Kv"/>
</dbReference>
<accession>A0ABQ7S8J6</accession>
<dbReference type="SMART" id="SM00225">
    <property type="entry name" value="BTB"/>
    <property type="match status" value="1"/>
</dbReference>
<dbReference type="Gene3D" id="1.10.287.70">
    <property type="match status" value="1"/>
</dbReference>
<keyword evidence="2" id="KW-0813">Transport</keyword>
<keyword evidence="9" id="KW-0406">Ion transport</keyword>
<feature type="transmembrane region" description="Helical" evidence="13">
    <location>
        <begin position="588"/>
        <end position="613"/>
    </location>
</feature>
<reference evidence="15 16" key="1">
    <citation type="submission" date="2020-10" db="EMBL/GenBank/DDBJ databases">
        <authorList>
            <person name="Klimov P.B."/>
            <person name="Dyachkov S.M."/>
            <person name="Chetverikov P.E."/>
        </authorList>
    </citation>
    <scope>NUCLEOTIDE SEQUENCE [LARGE SCALE GENOMIC DNA]</scope>
    <source>
        <strain evidence="15">BMOC 18-1129-001#AD2665</strain>
        <tissue evidence="15">Entire mites</tissue>
    </source>
</reference>
<feature type="region of interest" description="Disordered" evidence="12">
    <location>
        <begin position="765"/>
        <end position="841"/>
    </location>
</feature>
<dbReference type="Gene3D" id="1.20.120.350">
    <property type="entry name" value="Voltage-gated potassium channels. Chain C"/>
    <property type="match status" value="1"/>
</dbReference>
<gene>
    <name evidence="15" type="primary">egl-36</name>
    <name evidence="15" type="ORF">GZH46_01776</name>
</gene>
<keyword evidence="5" id="KW-0631">Potassium channel</keyword>
<dbReference type="InterPro" id="IPR011333">
    <property type="entry name" value="SKP1/BTB/POZ_sf"/>
</dbReference>
<proteinExistence type="predicted"/>
<keyword evidence="3" id="KW-0633">Potassium transport</keyword>
<keyword evidence="10 13" id="KW-0472">Membrane</keyword>
<dbReference type="SUPFAM" id="SSF81324">
    <property type="entry name" value="Voltage-gated potassium channels"/>
    <property type="match status" value="1"/>
</dbReference>
<evidence type="ECO:0000256" key="6">
    <source>
        <dbReference type="ARBA" id="ARBA00022882"/>
    </source>
</evidence>
<dbReference type="InterPro" id="IPR027359">
    <property type="entry name" value="Volt_channel_dom_sf"/>
</dbReference>
<dbReference type="EMBL" id="JAIFTH010000372">
    <property type="protein sequence ID" value="KAG9509691.1"/>
    <property type="molecule type" value="Genomic_DNA"/>
</dbReference>
<evidence type="ECO:0000256" key="8">
    <source>
        <dbReference type="ARBA" id="ARBA00022989"/>
    </source>
</evidence>
<feature type="region of interest" description="Disordered" evidence="12">
    <location>
        <begin position="863"/>
        <end position="933"/>
    </location>
</feature>
<dbReference type="PANTHER" id="PTHR11537:SF252">
    <property type="entry name" value="POTASSIUM VOLTAGE-GATED CHANNEL PROTEIN SHAW"/>
    <property type="match status" value="1"/>
</dbReference>
<evidence type="ECO:0000256" key="10">
    <source>
        <dbReference type="ARBA" id="ARBA00023136"/>
    </source>
</evidence>
<evidence type="ECO:0000256" key="1">
    <source>
        <dbReference type="ARBA" id="ARBA00004141"/>
    </source>
</evidence>
<dbReference type="SUPFAM" id="SSF54695">
    <property type="entry name" value="POZ domain"/>
    <property type="match status" value="1"/>
</dbReference>
<evidence type="ECO:0000313" key="15">
    <source>
        <dbReference type="EMBL" id="KAG9509691.1"/>
    </source>
</evidence>
<feature type="transmembrane region" description="Helical" evidence="13">
    <location>
        <begin position="561"/>
        <end position="581"/>
    </location>
</feature>
<evidence type="ECO:0000256" key="12">
    <source>
        <dbReference type="SAM" id="MobiDB-lite"/>
    </source>
</evidence>
<feature type="compositionally biased region" description="Low complexity" evidence="12">
    <location>
        <begin position="766"/>
        <end position="800"/>
    </location>
</feature>
<feature type="domain" description="BTB" evidence="14">
    <location>
        <begin position="144"/>
        <end position="243"/>
    </location>
</feature>
<evidence type="ECO:0000256" key="7">
    <source>
        <dbReference type="ARBA" id="ARBA00022958"/>
    </source>
</evidence>
<dbReference type="PRINTS" id="PR01498">
    <property type="entry name" value="SHAWCHANNEL"/>
</dbReference>
<keyword evidence="16" id="KW-1185">Reference proteome</keyword>
<dbReference type="PRINTS" id="PR00169">
    <property type="entry name" value="KCHANNEL"/>
</dbReference>
<dbReference type="InterPro" id="IPR005821">
    <property type="entry name" value="Ion_trans_dom"/>
</dbReference>
<evidence type="ECO:0000256" key="2">
    <source>
        <dbReference type="ARBA" id="ARBA00022448"/>
    </source>
</evidence>
<dbReference type="PANTHER" id="PTHR11537">
    <property type="entry name" value="VOLTAGE-GATED POTASSIUM CHANNEL"/>
    <property type="match status" value="1"/>
</dbReference>
<dbReference type="Proteomes" id="UP000825002">
    <property type="component" value="Unassembled WGS sequence"/>
</dbReference>
<keyword evidence="6" id="KW-0851">Voltage-gated channel</keyword>
<sequence length="998" mass="109256">MRSCERFKCSKDAPLTMNELREPTEQNETEILERDLPNLRDVNIYSLKSPTRQHNTSRQDIDTTTKANSITNNNNKPMIQGAACGAHHTGPARRRGVRCGPPNELPGTPTLECGPIPSNLKLNETPSDVSGVPGGSLQAISSENRIVLNVGGIRHETYKTTLKKIPATRLSKLTENVANYDPVLCEYFFDRHPGVFGQILNYYRTGKLHYPTDVCGPLFEEELNFWLLEPSEHRNTEDTLAVLDTLDLDNEKPSEEEIAKKFGMEDDYFNNRLSRWQKLKPKIWSLFDEPRSSPWAKYISWLSILCIGLSIGSFCFKTDPNFREPIIRNLTVPAQVMPQLPPPPPLSSSSAVLPHMSQTLYTSGNIGNTSSMTGAQNGDQAALAMMQHQQQARQLSPGQQPTQTGQQPQITMEWTLDKFGTNPRWYFHYIEAFCNCWFTIEIIIRFVSSPSKLAFAKSVVNVIDFTATVSFYVDLTLQTYASHLENKDIIEDILEFFSIIRIMRLFKLTRHSDGLKILIQTFIASYKELRILVFFLFFGIVIFASLIYYAERIEKNPHNDFNSIFPGLWWALVTMTTVGYGDIIPKTYYGMFVGALCAIAGVLTIALPVPVIVSNFTRFYSHTKAREKLPKKRRRVLPVEHPPRGLAVRSQTPGVGASVRMSHAVDTMCARVSATTTSTITGGAALSVTGHTQLVPRAAIVAGAEVGRSPYAELSVQRRSRLHLSTKDLLPDVGGPSSASASGFPSSSSPAATVAHPTSLYTFPPSTTSGATASNSSSAHVHSQPVQVQGHGQQQLHQQPRPLASQMTSAAGSGSRSQSAAAARMNPSPSATTTSNRTTTATNKMSVDIEAAMNQCASTISILPPSNCDNHDSINSDQQQQQQQQSHRVKSTIQSSSGNVKHHSTRGRRNSSDSEQSVTSGTSSSGTNSGSQCSRACECSATSSACDRRVSPAILPPNVVANSPSPSSPQPASSGATAVPTSCKCHERKESSDNSTIL</sequence>
<evidence type="ECO:0000256" key="5">
    <source>
        <dbReference type="ARBA" id="ARBA00022826"/>
    </source>
</evidence>
<keyword evidence="7" id="KW-0630">Potassium</keyword>
<comment type="subcellular location">
    <subcellularLocation>
        <location evidence="1">Membrane</location>
        <topology evidence="1">Multi-pass membrane protein</topology>
    </subcellularLocation>
</comment>
<feature type="transmembrane region" description="Helical" evidence="13">
    <location>
        <begin position="529"/>
        <end position="549"/>
    </location>
</feature>
<feature type="compositionally biased region" description="Low complexity" evidence="12">
    <location>
        <begin position="913"/>
        <end position="933"/>
    </location>
</feature>
<dbReference type="InterPro" id="IPR028325">
    <property type="entry name" value="VG_K_chnl"/>
</dbReference>
<evidence type="ECO:0000256" key="9">
    <source>
        <dbReference type="ARBA" id="ARBA00023065"/>
    </source>
</evidence>